<dbReference type="Proteomes" id="UP000694402">
    <property type="component" value="Unassembled WGS sequence"/>
</dbReference>
<dbReference type="GO" id="GO:0030660">
    <property type="term" value="C:Golgi-associated vesicle membrane"/>
    <property type="evidence" value="ECO:0007669"/>
    <property type="project" value="TreeGrafter"/>
</dbReference>
<evidence type="ECO:0000313" key="2">
    <source>
        <dbReference type="Ensembl" id="ENSOTSP00005027524.1"/>
    </source>
</evidence>
<dbReference type="Pfam" id="PF02225">
    <property type="entry name" value="PA"/>
    <property type="match status" value="1"/>
</dbReference>
<protein>
    <recommendedName>
        <fullName evidence="1">PA domain-containing protein</fullName>
    </recommendedName>
</protein>
<accession>A0A8C8F001</accession>
<dbReference type="GO" id="GO:0098553">
    <property type="term" value="C:lumenal side of endoplasmic reticulum membrane"/>
    <property type="evidence" value="ECO:0007669"/>
    <property type="project" value="TreeGrafter"/>
</dbReference>
<dbReference type="Ensembl" id="ENSOTST00005029725.2">
    <property type="protein sequence ID" value="ENSOTSP00005027524.1"/>
    <property type="gene ID" value="ENSOTSG00005012923.2"/>
</dbReference>
<dbReference type="PANTHER" id="PTHR12174:SF39">
    <property type="entry name" value="SIGNAL PEPTIDE PEPTIDASE-LIKE 2B"/>
    <property type="match status" value="1"/>
</dbReference>
<dbReference type="GO" id="GO:0098554">
    <property type="term" value="C:cytoplasmic side of endoplasmic reticulum membrane"/>
    <property type="evidence" value="ECO:0007669"/>
    <property type="project" value="TreeGrafter"/>
</dbReference>
<reference evidence="2" key="2">
    <citation type="submission" date="2025-09" db="UniProtKB">
        <authorList>
            <consortium name="Ensembl"/>
        </authorList>
    </citation>
    <scope>IDENTIFICATION</scope>
</reference>
<feature type="domain" description="PA" evidence="1">
    <location>
        <begin position="73"/>
        <end position="119"/>
    </location>
</feature>
<dbReference type="Gene3D" id="3.50.30.30">
    <property type="match status" value="1"/>
</dbReference>
<dbReference type="PANTHER" id="PTHR12174">
    <property type="entry name" value="SIGNAL PEPTIDE PEPTIDASE"/>
    <property type="match status" value="1"/>
</dbReference>
<dbReference type="GO" id="GO:0042500">
    <property type="term" value="F:aspartic endopeptidase activity, intramembrane cleaving"/>
    <property type="evidence" value="ECO:0007669"/>
    <property type="project" value="InterPro"/>
</dbReference>
<dbReference type="InterPro" id="IPR046450">
    <property type="entry name" value="PA_dom_sf"/>
</dbReference>
<dbReference type="SUPFAM" id="SSF52025">
    <property type="entry name" value="PA domain"/>
    <property type="match status" value="1"/>
</dbReference>
<dbReference type="GO" id="GO:0033619">
    <property type="term" value="P:membrane protein proteolysis"/>
    <property type="evidence" value="ECO:0007669"/>
    <property type="project" value="TreeGrafter"/>
</dbReference>
<dbReference type="InterPro" id="IPR007369">
    <property type="entry name" value="Peptidase_A22B_SPP"/>
</dbReference>
<proteinExistence type="predicted"/>
<evidence type="ECO:0000259" key="1">
    <source>
        <dbReference type="Pfam" id="PF02225"/>
    </source>
</evidence>
<dbReference type="AlphaFoldDB" id="A0A8C8F001"/>
<keyword evidence="3" id="KW-1185">Reference proteome</keyword>
<dbReference type="InterPro" id="IPR003137">
    <property type="entry name" value="PA_domain"/>
</dbReference>
<organism evidence="2 3">
    <name type="scientific">Oncorhynchus tshawytscha</name>
    <name type="common">Chinook salmon</name>
    <name type="synonym">Salmo tshawytscha</name>
    <dbReference type="NCBI Taxonomy" id="74940"/>
    <lineage>
        <taxon>Eukaryota</taxon>
        <taxon>Metazoa</taxon>
        <taxon>Chordata</taxon>
        <taxon>Craniata</taxon>
        <taxon>Vertebrata</taxon>
        <taxon>Euteleostomi</taxon>
        <taxon>Actinopterygii</taxon>
        <taxon>Neopterygii</taxon>
        <taxon>Teleostei</taxon>
        <taxon>Protacanthopterygii</taxon>
        <taxon>Salmoniformes</taxon>
        <taxon>Salmonidae</taxon>
        <taxon>Salmoninae</taxon>
        <taxon>Oncorhynchus</taxon>
    </lineage>
</organism>
<sequence length="158" mass="17833">SGHCCGSSDHCLLIIFILLCKVVGEYGMAHFRNKGQSKGKDYCIFFNSQWARLPQHLNKASRLQIYDLTPSVLCSSSDVPEGGFPNRIPMVMRGNCTFYEKVRLAQLNGAKGLLIISKDRLVRGESFFKDRLVRVISNGVLEGKTTSVFTHLRQKKRH</sequence>
<dbReference type="GO" id="GO:0005765">
    <property type="term" value="C:lysosomal membrane"/>
    <property type="evidence" value="ECO:0007669"/>
    <property type="project" value="TreeGrafter"/>
</dbReference>
<evidence type="ECO:0000313" key="3">
    <source>
        <dbReference type="Proteomes" id="UP000694402"/>
    </source>
</evidence>
<name>A0A8C8F001_ONCTS</name>
<dbReference type="GeneTree" id="ENSGT00940000158753"/>
<reference evidence="2" key="1">
    <citation type="submission" date="2025-08" db="UniProtKB">
        <authorList>
            <consortium name="Ensembl"/>
        </authorList>
    </citation>
    <scope>IDENTIFICATION</scope>
</reference>